<gene>
    <name evidence="1" type="ORF">BV25DRAFT_1866499</name>
</gene>
<evidence type="ECO:0000313" key="2">
    <source>
        <dbReference type="Proteomes" id="UP000814140"/>
    </source>
</evidence>
<protein>
    <submittedName>
        <fullName evidence="1">Vacuolar assembling protein VPS41</fullName>
    </submittedName>
</protein>
<keyword evidence="2" id="KW-1185">Reference proteome</keyword>
<name>A0ACB8TJ71_9AGAM</name>
<reference evidence="1" key="2">
    <citation type="journal article" date="2022" name="New Phytol.">
        <title>Evolutionary transition to the ectomycorrhizal habit in the genomes of a hyperdiverse lineage of mushroom-forming fungi.</title>
        <authorList>
            <person name="Looney B."/>
            <person name="Miyauchi S."/>
            <person name="Morin E."/>
            <person name="Drula E."/>
            <person name="Courty P.E."/>
            <person name="Kohler A."/>
            <person name="Kuo A."/>
            <person name="LaButti K."/>
            <person name="Pangilinan J."/>
            <person name="Lipzen A."/>
            <person name="Riley R."/>
            <person name="Andreopoulos W."/>
            <person name="He G."/>
            <person name="Johnson J."/>
            <person name="Nolan M."/>
            <person name="Tritt A."/>
            <person name="Barry K.W."/>
            <person name="Grigoriev I.V."/>
            <person name="Nagy L.G."/>
            <person name="Hibbett D."/>
            <person name="Henrissat B."/>
            <person name="Matheny P.B."/>
            <person name="Labbe J."/>
            <person name="Martin F.M."/>
        </authorList>
    </citation>
    <scope>NUCLEOTIDE SEQUENCE</scope>
    <source>
        <strain evidence="1">HHB10654</strain>
    </source>
</reference>
<sequence length="1051" mass="116016">MSTAGDEHIPSVEPVGTATDLSEKVASADTIADSPVDTSEAGTSEEDDVPPRQGADVNGHDNGQELDHSGPPVISGRDKVATEDTHPGDPGGAEESGHADDGGSEGDDEEGDDEDDEDEDEDEDEEPALKYERLGGSFQDLFRKDSASALAISNKLLALGTHSGIVHILDLSGKRLKSYKPHTASISDISMDSTGDFLGTASIDGQVVIHSVSTPESYVFDLKRPIRSVALEPNFAKKGSRAFVCGGMAGTLVLHEKGWLGHKETVLHSGEGPIWQIRWRGGLIAWANDLGVKIYDTASQTRITYIDRLPDSPRPDLFKCTLHWQDDSTLLIAWADVIKVARIRARPRTTTSSATANLPPLLVEITAVFQLDCMIAGIVPHLSPTASSSITIKHERIASVASSKIPVPTSLLVLAYTPPDTSFMNEATDDRTQQARKSAERPELRIVSRAGEELAADALSVTGFQSWSCNDYVLAEADPDDAGQTRAYVVLSPRDVIIVRPRDRKDHIEWLVERKRYEEALEQIELIEAEEGTGAIDAVEIGQRYIEHLIGEGEFAKAAKLCPKVCGQDAKRWEDWIFVFAQKQHLQAIIPFVPTDSPRLGHLVYEMILAHFLANDRQALQRTIHEWPKDIYDVPAVIVAMQSQLDRSASSSSTSPASRATPETVILMECLAELHTANRQPGKALPFLIRLRRPNVFDLIRDHNLFTAVQDQALLLVEFDHELIEKRKKEGNEVDDERGAAIRLLVDHTHSIPIARVVQQLQSRPYFLFLYLDALFEKDPHQAATFADPLVKLYAEYATPKLIDFLRASNYYNLEAAYRICLERDLVPEMVFLLGRMGNNKQALHLIIERLGDVNRAIDFAKEQNDYDLWEDLLKYSETRPLFIRGLLENVGADIDPIRVVRRIRNGLEIPGLKGALIKILQDFNLQISLLEGCQAILHGDSSDLAERLHKDQTNGFFLTAKTPCPICDLPIYDSPTAVALLFLCRHVVHARCVEGGDKLPPPPDPAVASVAYGGSATRGISSNIAYTAMVRARITQGCPVCHKRTEGDRT</sequence>
<dbReference type="Proteomes" id="UP000814140">
    <property type="component" value="Unassembled WGS sequence"/>
</dbReference>
<evidence type="ECO:0000313" key="1">
    <source>
        <dbReference type="EMBL" id="KAI0068486.1"/>
    </source>
</evidence>
<dbReference type="EMBL" id="MU277187">
    <property type="protein sequence ID" value="KAI0068486.1"/>
    <property type="molecule type" value="Genomic_DNA"/>
</dbReference>
<proteinExistence type="predicted"/>
<reference evidence="1" key="1">
    <citation type="submission" date="2021-03" db="EMBL/GenBank/DDBJ databases">
        <authorList>
            <consortium name="DOE Joint Genome Institute"/>
            <person name="Ahrendt S."/>
            <person name="Looney B.P."/>
            <person name="Miyauchi S."/>
            <person name="Morin E."/>
            <person name="Drula E."/>
            <person name="Courty P.E."/>
            <person name="Chicoki N."/>
            <person name="Fauchery L."/>
            <person name="Kohler A."/>
            <person name="Kuo A."/>
            <person name="Labutti K."/>
            <person name="Pangilinan J."/>
            <person name="Lipzen A."/>
            <person name="Riley R."/>
            <person name="Andreopoulos W."/>
            <person name="He G."/>
            <person name="Johnson J."/>
            <person name="Barry K.W."/>
            <person name="Grigoriev I.V."/>
            <person name="Nagy L."/>
            <person name="Hibbett D."/>
            <person name="Henrissat B."/>
            <person name="Matheny P.B."/>
            <person name="Labbe J."/>
            <person name="Martin F."/>
        </authorList>
    </citation>
    <scope>NUCLEOTIDE SEQUENCE</scope>
    <source>
        <strain evidence="1">HHB10654</strain>
    </source>
</reference>
<organism evidence="1 2">
    <name type="scientific">Artomyces pyxidatus</name>
    <dbReference type="NCBI Taxonomy" id="48021"/>
    <lineage>
        <taxon>Eukaryota</taxon>
        <taxon>Fungi</taxon>
        <taxon>Dikarya</taxon>
        <taxon>Basidiomycota</taxon>
        <taxon>Agaricomycotina</taxon>
        <taxon>Agaricomycetes</taxon>
        <taxon>Russulales</taxon>
        <taxon>Auriscalpiaceae</taxon>
        <taxon>Artomyces</taxon>
    </lineage>
</organism>
<comment type="caution">
    <text evidence="1">The sequence shown here is derived from an EMBL/GenBank/DDBJ whole genome shotgun (WGS) entry which is preliminary data.</text>
</comment>
<accession>A0ACB8TJ71</accession>